<sequence>MDKSYWNKYYSKKLGVQEPSSFAVYVLKMMSDGDSILELGCGNGRDSFFFAEHGIQVFALDQSEIVINQIKKENINPRFICKDILSVEEYFPYKIDHGYARFVLHALNQTEADKAIKIMGRILPPSGIFFSESRSVKSSLYGTGQALDQDVYETDHKRRFIHKNDLIHQLESNGFTIENAIESNGLAIYKDDDPVVIRITARKKPDSS</sequence>
<dbReference type="InterPro" id="IPR041698">
    <property type="entry name" value="Methyltransf_25"/>
</dbReference>
<dbReference type="EMBL" id="UINC01001100">
    <property type="protein sequence ID" value="SUZ70745.1"/>
    <property type="molecule type" value="Genomic_DNA"/>
</dbReference>
<feature type="domain" description="Methyltransferase" evidence="1">
    <location>
        <begin position="36"/>
        <end position="127"/>
    </location>
</feature>
<gene>
    <name evidence="2" type="ORF">METZ01_LOCUS23599</name>
</gene>
<dbReference type="SUPFAM" id="SSF53335">
    <property type="entry name" value="S-adenosyl-L-methionine-dependent methyltransferases"/>
    <property type="match status" value="1"/>
</dbReference>
<reference evidence="2" key="1">
    <citation type="submission" date="2018-05" db="EMBL/GenBank/DDBJ databases">
        <authorList>
            <person name="Lanie J.A."/>
            <person name="Ng W.-L."/>
            <person name="Kazmierczak K.M."/>
            <person name="Andrzejewski T.M."/>
            <person name="Davidsen T.M."/>
            <person name="Wayne K.J."/>
            <person name="Tettelin H."/>
            <person name="Glass J.I."/>
            <person name="Rusch D."/>
            <person name="Podicherti R."/>
            <person name="Tsui H.-C.T."/>
            <person name="Winkler M.E."/>
        </authorList>
    </citation>
    <scope>NUCLEOTIDE SEQUENCE</scope>
</reference>
<dbReference type="InterPro" id="IPR029063">
    <property type="entry name" value="SAM-dependent_MTases_sf"/>
</dbReference>
<evidence type="ECO:0000313" key="2">
    <source>
        <dbReference type="EMBL" id="SUZ70745.1"/>
    </source>
</evidence>
<accession>A0A381PUN6</accession>
<evidence type="ECO:0000259" key="1">
    <source>
        <dbReference type="Pfam" id="PF13649"/>
    </source>
</evidence>
<protein>
    <recommendedName>
        <fullName evidence="1">Methyltransferase domain-containing protein</fullName>
    </recommendedName>
</protein>
<organism evidence="2">
    <name type="scientific">marine metagenome</name>
    <dbReference type="NCBI Taxonomy" id="408172"/>
    <lineage>
        <taxon>unclassified sequences</taxon>
        <taxon>metagenomes</taxon>
        <taxon>ecological metagenomes</taxon>
    </lineage>
</organism>
<dbReference type="Gene3D" id="3.40.50.150">
    <property type="entry name" value="Vaccinia Virus protein VP39"/>
    <property type="match status" value="1"/>
</dbReference>
<dbReference type="AlphaFoldDB" id="A0A381PUN6"/>
<name>A0A381PUN6_9ZZZZ</name>
<proteinExistence type="predicted"/>
<dbReference type="Pfam" id="PF13649">
    <property type="entry name" value="Methyltransf_25"/>
    <property type="match status" value="1"/>
</dbReference>
<dbReference type="CDD" id="cd02440">
    <property type="entry name" value="AdoMet_MTases"/>
    <property type="match status" value="1"/>
</dbReference>